<name>A0ABQ5K6N1_9EUKA</name>
<protein>
    <recommendedName>
        <fullName evidence="4">C2H2-type domain-containing protein</fullName>
    </recommendedName>
</protein>
<reference evidence="2" key="1">
    <citation type="submission" date="2022-03" db="EMBL/GenBank/DDBJ databases">
        <title>Draft genome sequence of Aduncisulcus paluster, a free-living microaerophilic Fornicata.</title>
        <authorList>
            <person name="Yuyama I."/>
            <person name="Kume K."/>
            <person name="Tamura T."/>
            <person name="Inagaki Y."/>
            <person name="Hashimoto T."/>
        </authorList>
    </citation>
    <scope>NUCLEOTIDE SEQUENCE</scope>
    <source>
        <strain evidence="2">NY0171</strain>
    </source>
</reference>
<evidence type="ECO:0000313" key="3">
    <source>
        <dbReference type="Proteomes" id="UP001057375"/>
    </source>
</evidence>
<evidence type="ECO:0008006" key="4">
    <source>
        <dbReference type="Google" id="ProtNLM"/>
    </source>
</evidence>
<feature type="compositionally biased region" description="Basic and acidic residues" evidence="1">
    <location>
        <begin position="197"/>
        <end position="208"/>
    </location>
</feature>
<evidence type="ECO:0000256" key="1">
    <source>
        <dbReference type="SAM" id="MobiDB-lite"/>
    </source>
</evidence>
<comment type="caution">
    <text evidence="2">The sequence shown here is derived from an EMBL/GenBank/DDBJ whole genome shotgun (WGS) entry which is preliminary data.</text>
</comment>
<feature type="region of interest" description="Disordered" evidence="1">
    <location>
        <begin position="239"/>
        <end position="270"/>
    </location>
</feature>
<accession>A0ABQ5K6N1</accession>
<keyword evidence="3" id="KW-1185">Reference proteome</keyword>
<feature type="region of interest" description="Disordered" evidence="1">
    <location>
        <begin position="185"/>
        <end position="227"/>
    </location>
</feature>
<proteinExistence type="predicted"/>
<dbReference type="Proteomes" id="UP001057375">
    <property type="component" value="Unassembled WGS sequence"/>
</dbReference>
<sequence length="478" mass="53882">MDTLGGTRIKETEFIEEFISFFNDVRSKPTLLMKHLEEIKKYMPDQDAVDYEYVSEMDKTVSDNHRTLEFFSSASGVSIDSTLSMIAYKIGFDILETITPETRIADLVKDLGPKTLQQYGEYVGAPWCTVIRGVTSPQELIFRILLDLDVGMKDRGNFFNSRMRNLGIALISYGHETKSGVPKRLFEEKEEEEAEQSDSKKGSVKDSQDTPVAKSQAKPQSKPPIKEYEYEYEDEYYSYDAEEQPAEEEEEPEVIELSDGQGDEAQEEQEAPVLLNMTSSGLPRWTDTSSPCSEIFAVICACTEFRPKKKGKDKTISLTREIPKTELASLLSSIKAGAEVEDVDELGASLGDTSKVIMEHAPTRFTTTYDTVKTVGCPYEIPVYRPMTCAHCHLKLGETFVVVGHKAFHTDKKCNPRVCGICEKLFSEHDVPIFGGKMGMSLVHRECQAAIELRVKKINAKHPLKQKKKKGKKSRKKK</sequence>
<gene>
    <name evidence="2" type="ORF">ADUPG1_000515</name>
</gene>
<organism evidence="2 3">
    <name type="scientific">Aduncisulcus paluster</name>
    <dbReference type="NCBI Taxonomy" id="2918883"/>
    <lineage>
        <taxon>Eukaryota</taxon>
        <taxon>Metamonada</taxon>
        <taxon>Carpediemonas-like organisms</taxon>
        <taxon>Aduncisulcus</taxon>
    </lineage>
</organism>
<dbReference type="EMBL" id="BQXS01000190">
    <property type="protein sequence ID" value="GKT28221.1"/>
    <property type="molecule type" value="Genomic_DNA"/>
</dbReference>
<evidence type="ECO:0000313" key="2">
    <source>
        <dbReference type="EMBL" id="GKT28221.1"/>
    </source>
</evidence>